<reference evidence="1" key="1">
    <citation type="submission" date="2018-06" db="EMBL/GenBank/DDBJ databases">
        <authorList>
            <person name="Zhirakovskaya E."/>
        </authorList>
    </citation>
    <scope>NUCLEOTIDE SEQUENCE</scope>
</reference>
<dbReference type="AlphaFoldDB" id="A0A3B1B204"/>
<evidence type="ECO:0000313" key="1">
    <source>
        <dbReference type="EMBL" id="VAW99096.1"/>
    </source>
</evidence>
<accession>A0A3B1B204</accession>
<protein>
    <submittedName>
        <fullName evidence="1">Uncharacterized protein</fullName>
    </submittedName>
</protein>
<organism evidence="1">
    <name type="scientific">hydrothermal vent metagenome</name>
    <dbReference type="NCBI Taxonomy" id="652676"/>
    <lineage>
        <taxon>unclassified sequences</taxon>
        <taxon>metagenomes</taxon>
        <taxon>ecological metagenomes</taxon>
    </lineage>
</organism>
<proteinExistence type="predicted"/>
<dbReference type="EMBL" id="UOFR01000064">
    <property type="protein sequence ID" value="VAW99096.1"/>
    <property type="molecule type" value="Genomic_DNA"/>
</dbReference>
<gene>
    <name evidence="1" type="ORF">MNBD_GAMMA21-2860</name>
</gene>
<name>A0A3B1B204_9ZZZZ</name>
<sequence>MPYFIFRINQGPAAIVKNLELINTFEVYKEAKSLIKSMRAEQVEDDNTELKIIFSDNQLLAEEELLKTREESITREWEK</sequence>